<accession>A0A5M9JPQ6</accession>
<evidence type="ECO:0000313" key="1">
    <source>
        <dbReference type="EMBL" id="KAA8569776.1"/>
    </source>
</evidence>
<organism evidence="1 2">
    <name type="scientific">Monilinia fructicola</name>
    <name type="common">Brown rot fungus</name>
    <name type="synonym">Ciboria fructicola</name>
    <dbReference type="NCBI Taxonomy" id="38448"/>
    <lineage>
        <taxon>Eukaryota</taxon>
        <taxon>Fungi</taxon>
        <taxon>Dikarya</taxon>
        <taxon>Ascomycota</taxon>
        <taxon>Pezizomycotina</taxon>
        <taxon>Leotiomycetes</taxon>
        <taxon>Helotiales</taxon>
        <taxon>Sclerotiniaceae</taxon>
        <taxon>Monilinia</taxon>
    </lineage>
</organism>
<dbReference type="EMBL" id="VICG01000008">
    <property type="protein sequence ID" value="KAA8569776.1"/>
    <property type="molecule type" value="Genomic_DNA"/>
</dbReference>
<dbReference type="Proteomes" id="UP000322873">
    <property type="component" value="Unassembled WGS sequence"/>
</dbReference>
<keyword evidence="2" id="KW-1185">Reference proteome</keyword>
<name>A0A5M9JPQ6_MONFR</name>
<proteinExistence type="predicted"/>
<evidence type="ECO:0000313" key="2">
    <source>
        <dbReference type="Proteomes" id="UP000322873"/>
    </source>
</evidence>
<gene>
    <name evidence="1" type="ORF">EYC84_001356</name>
</gene>
<protein>
    <submittedName>
        <fullName evidence="1">Uncharacterized protein</fullName>
    </submittedName>
</protein>
<sequence>MRRNDEERDDCCLRCDISRKSGVHTSLFSNILLDWIVSEFFWHRFYSMSDWRMLGRNWRIKNTVNDATSFDV</sequence>
<reference evidence="1 2" key="1">
    <citation type="submission" date="2019-06" db="EMBL/GenBank/DDBJ databases">
        <title>Genome Sequence of the Brown Rot Fungal Pathogen Monilinia fructicola.</title>
        <authorList>
            <person name="De Miccolis Angelini R.M."/>
            <person name="Landi L."/>
            <person name="Abate D."/>
            <person name="Pollastro S."/>
            <person name="Romanazzi G."/>
            <person name="Faretra F."/>
        </authorList>
    </citation>
    <scope>NUCLEOTIDE SEQUENCE [LARGE SCALE GENOMIC DNA]</scope>
    <source>
        <strain evidence="1 2">Mfrc123</strain>
    </source>
</reference>
<comment type="caution">
    <text evidence="1">The sequence shown here is derived from an EMBL/GenBank/DDBJ whole genome shotgun (WGS) entry which is preliminary data.</text>
</comment>
<dbReference type="AlphaFoldDB" id="A0A5M9JPQ6"/>